<accession>A0A2N4T3S4</accession>
<evidence type="ECO:0000256" key="1">
    <source>
        <dbReference type="SAM" id="MobiDB-lite"/>
    </source>
</evidence>
<gene>
    <name evidence="3" type="ORF">AUQ48_12155</name>
</gene>
<dbReference type="Proteomes" id="UP000234632">
    <property type="component" value="Unassembled WGS sequence"/>
</dbReference>
<keyword evidence="2" id="KW-1133">Transmembrane helix</keyword>
<evidence type="ECO:0000313" key="4">
    <source>
        <dbReference type="Proteomes" id="UP000234632"/>
    </source>
</evidence>
<organism evidence="3 4">
    <name type="scientific">Kocuria flava</name>
    <dbReference type="NCBI Taxonomy" id="446860"/>
    <lineage>
        <taxon>Bacteria</taxon>
        <taxon>Bacillati</taxon>
        <taxon>Actinomycetota</taxon>
        <taxon>Actinomycetes</taxon>
        <taxon>Micrococcales</taxon>
        <taxon>Micrococcaceae</taxon>
        <taxon>Kocuria</taxon>
    </lineage>
</organism>
<keyword evidence="2" id="KW-0812">Transmembrane</keyword>
<protein>
    <submittedName>
        <fullName evidence="3">Uncharacterized protein</fullName>
    </submittedName>
</protein>
<evidence type="ECO:0000313" key="3">
    <source>
        <dbReference type="EMBL" id="PLC12846.1"/>
    </source>
</evidence>
<evidence type="ECO:0000256" key="2">
    <source>
        <dbReference type="SAM" id="Phobius"/>
    </source>
</evidence>
<proteinExistence type="predicted"/>
<dbReference type="AlphaFoldDB" id="A0A2N4T3S4"/>
<keyword evidence="2" id="KW-0472">Membrane</keyword>
<feature type="region of interest" description="Disordered" evidence="1">
    <location>
        <begin position="40"/>
        <end position="59"/>
    </location>
</feature>
<name>A0A2N4T3S4_9MICC</name>
<dbReference type="EMBL" id="LOMZ01000001">
    <property type="protein sequence ID" value="PLC12846.1"/>
    <property type="molecule type" value="Genomic_DNA"/>
</dbReference>
<reference evidence="3 4" key="1">
    <citation type="submission" date="2015-12" db="EMBL/GenBank/DDBJ databases">
        <authorList>
            <person name="Shamseldin A."/>
            <person name="Moawad H."/>
            <person name="Abd El-Rahim W.M."/>
            <person name="Sadowsky M.J."/>
        </authorList>
    </citation>
    <scope>NUCLEOTIDE SEQUENCE [LARGE SCALE GENOMIC DNA]</scope>
    <source>
        <strain evidence="3 4">S43</strain>
    </source>
</reference>
<comment type="caution">
    <text evidence="3">The sequence shown here is derived from an EMBL/GenBank/DDBJ whole genome shotgun (WGS) entry which is preliminary data.</text>
</comment>
<feature type="transmembrane region" description="Helical" evidence="2">
    <location>
        <begin position="20"/>
        <end position="40"/>
    </location>
</feature>
<sequence>MTLGLGVALTAVLWLVLGGWQWWVPGLWFVALAVVGVTGARTRARSGPRTSAADDPRRR</sequence>